<organism evidence="1 2">
    <name type="scientific">Teretinema zuelzerae</name>
    <dbReference type="NCBI Taxonomy" id="156"/>
    <lineage>
        <taxon>Bacteria</taxon>
        <taxon>Pseudomonadati</taxon>
        <taxon>Spirochaetota</taxon>
        <taxon>Spirochaetia</taxon>
        <taxon>Spirochaetales</taxon>
        <taxon>Treponemataceae</taxon>
        <taxon>Teretinema</taxon>
    </lineage>
</organism>
<accession>A0AAE3JIY4</accession>
<sequence>MTITVVDDKQALRERVEQISVEKSYDIIPISVGLYSMFLAHGKDGLIANMVYQHLIYTARLQETNQVWANDVYLSNALPLGKEAIRRAKTFLHRKGLIKYVQDRINGKMGPAYIRICFIPSSALSRPDDSVEVPFPDPAPVAPETGGAEEAVLTAEDIFFDGPERDGENAGVPLARYTEEQLQREAGTPDDRYTGSPVPLFSGGAVDRYTGAGQQMLEAKNEMLETKKEMSLSPHELHIDSDDPEAPPSRHWNWNPNETELQAVNQVGKRLVFRWYKEFQSRTCRIQNPAASDVADAKSLIWQFPELLSGASEETISRAVEKHFTLWRHAWYLTAEHTRKAPEEQKKPYWNFRNFCRHFAEILELEAVTVAAEAGDSSGASRGKRPAGKYLTEEDFKAMEAKIIAEEEAALQGGRT</sequence>
<evidence type="ECO:0000313" key="2">
    <source>
        <dbReference type="Proteomes" id="UP001198163"/>
    </source>
</evidence>
<dbReference type="RefSeq" id="WP_230755237.1">
    <property type="nucleotide sequence ID" value="NZ_JAINWA010000003.1"/>
</dbReference>
<dbReference type="EMBL" id="JAINWA010000003">
    <property type="protein sequence ID" value="MCD1654731.1"/>
    <property type="molecule type" value="Genomic_DNA"/>
</dbReference>
<evidence type="ECO:0000313" key="1">
    <source>
        <dbReference type="EMBL" id="MCD1654731.1"/>
    </source>
</evidence>
<name>A0AAE3JIY4_9SPIR</name>
<gene>
    <name evidence="1" type="ORF">K7J14_08430</name>
</gene>
<dbReference type="AlphaFoldDB" id="A0AAE3JIY4"/>
<protein>
    <submittedName>
        <fullName evidence="1">Uncharacterized protein</fullName>
    </submittedName>
</protein>
<dbReference type="Proteomes" id="UP001198163">
    <property type="component" value="Unassembled WGS sequence"/>
</dbReference>
<keyword evidence="2" id="KW-1185">Reference proteome</keyword>
<proteinExistence type="predicted"/>
<comment type="caution">
    <text evidence="1">The sequence shown here is derived from an EMBL/GenBank/DDBJ whole genome shotgun (WGS) entry which is preliminary data.</text>
</comment>
<reference evidence="1" key="1">
    <citation type="submission" date="2021-08" db="EMBL/GenBank/DDBJ databases">
        <title>Comparative analyses of Brucepasteria parasyntrophica and Teretinema zuelzerae.</title>
        <authorList>
            <person name="Song Y."/>
            <person name="Brune A."/>
        </authorList>
    </citation>
    <scope>NUCLEOTIDE SEQUENCE</scope>
    <source>
        <strain evidence="1">DSM 1903</strain>
    </source>
</reference>